<dbReference type="SUPFAM" id="SSF50494">
    <property type="entry name" value="Trypsin-like serine proteases"/>
    <property type="match status" value="2"/>
</dbReference>
<organism evidence="3 4">
    <name type="scientific">Paractinoplanes bogorensis</name>
    <dbReference type="NCBI Taxonomy" id="1610840"/>
    <lineage>
        <taxon>Bacteria</taxon>
        <taxon>Bacillati</taxon>
        <taxon>Actinomycetota</taxon>
        <taxon>Actinomycetes</taxon>
        <taxon>Micromonosporales</taxon>
        <taxon>Micromonosporaceae</taxon>
        <taxon>Paractinoplanes</taxon>
    </lineage>
</organism>
<gene>
    <name evidence="3" type="ORF">KOI35_26895</name>
</gene>
<dbReference type="Pfam" id="PF20028">
    <property type="entry name" value="VMAP-C"/>
    <property type="match status" value="1"/>
</dbReference>
<dbReference type="Pfam" id="PF13365">
    <property type="entry name" value="Trypsin_2"/>
    <property type="match status" value="1"/>
</dbReference>
<dbReference type="Gene3D" id="2.40.10.10">
    <property type="entry name" value="Trypsin-like serine proteases"/>
    <property type="match status" value="1"/>
</dbReference>
<dbReference type="InterPro" id="IPR009003">
    <property type="entry name" value="Peptidase_S1_PA"/>
</dbReference>
<accession>A0ABS5YYG6</accession>
<dbReference type="EMBL" id="JAHKKG010000008">
    <property type="protein sequence ID" value="MBU2667140.1"/>
    <property type="molecule type" value="Genomic_DNA"/>
</dbReference>
<dbReference type="Pfam" id="PF19969">
    <property type="entry name" value="VMAP-M8"/>
    <property type="match status" value="1"/>
</dbReference>
<dbReference type="InterPro" id="IPR045453">
    <property type="entry name" value="VMAP-M8"/>
</dbReference>
<name>A0ABS5YYG6_9ACTN</name>
<proteinExistence type="predicted"/>
<dbReference type="RefSeq" id="WP_215791393.1">
    <property type="nucleotide sequence ID" value="NZ_JAHKKG010000008.1"/>
</dbReference>
<protein>
    <submittedName>
        <fullName evidence="3">Trypsin-like peptidase domain-containing protein</fullName>
    </submittedName>
</protein>
<dbReference type="Proteomes" id="UP001519654">
    <property type="component" value="Unassembled WGS sequence"/>
</dbReference>
<sequence>MIPDVHTRVVEVLRAPGGRGTGYAVTADLVLTAAHVVADETGVRVLSRGGELPGTVIWRHPGLDAALVRVPGRPWHGIDTSWGTLSGVQPVRCTAIGYPQVQRSEDGTLAEEQLDGFIMPATGHRSGRYAINVVSALPYEVRLDRSPWSGMSGAAVLSSDGRHVLGLLTDDPTGFEPSRLEAVPADGLLGEAGFVDLIRTELARPLTVTDVSASESRPWPGAEARGSSWAWLACLESGDGKPLGLGFLVDATHVVTRAQAIEGHSLVRVTFPHAAVAVSIEAGVDFRGPWNDERSDGDVAVVRLAVPVPIVPAVLASPTELRDRRLGAVTGELLVHGFPHGPGQAGVDIRVCAPYDVPGRTERVTLEPLGSRPVPMAEGFGGSAVTLADSGAVVGMLVGGMPVTGGGFMLPLDVLRSYWSPLADLLPLGTLAREAAQDLRRVLDRVRVDASPYAIYHSSLPSGIGPVPPPLPTLWEAARFVAEELIAPSGDPAGGPLARFCLALLRRTDSARWHGELRSWLKTHLSVDDDAGPAAATARPGTGSVVVRVTPSADDSQVSLTVTSSGDHGGHVLLSGRRPVGAVRFDVEQVLPEALERIPERVAPEDVLIRFELPLSWLGKPVDEWRAGDRDAMPIGLTYPVVVQDLGLAGVAADRSRLVRRRWQLLGGQTTSEIRATRCADSRDRRGLAAWLTGDPRSILTLPTPPRNPESDKAVRAALSVGLPVILWPRTKCADEHGGDAGCDGARFVETLRRALGPTAPRNLPDRVRELRVAAVSARDELARCRSVTLFWHDPDTRPHEAGRLELAQ</sequence>
<feature type="domain" description="vWA-MoxR associated protein C-terminal" evidence="2">
    <location>
        <begin position="578"/>
        <end position="795"/>
    </location>
</feature>
<evidence type="ECO:0000313" key="4">
    <source>
        <dbReference type="Proteomes" id="UP001519654"/>
    </source>
</evidence>
<keyword evidence="4" id="KW-1185">Reference proteome</keyword>
<dbReference type="InterPro" id="IPR045450">
    <property type="entry name" value="VMAP_C"/>
</dbReference>
<reference evidence="3 4" key="1">
    <citation type="submission" date="2021-06" db="EMBL/GenBank/DDBJ databases">
        <title>Actinoplanes lichenicola sp. nov., and Actinoplanes ovalisporus sp. nov., isolated from lichen in Thailand.</title>
        <authorList>
            <person name="Saeng-In P."/>
            <person name="Kanchanasin P."/>
            <person name="Yuki M."/>
            <person name="Kudo T."/>
            <person name="Ohkuma M."/>
            <person name="Phongsopitanun W."/>
            <person name="Tanasupawat S."/>
        </authorList>
    </citation>
    <scope>NUCLEOTIDE SEQUENCE [LARGE SCALE GENOMIC DNA]</scope>
    <source>
        <strain evidence="3 4">NBRC 110975</strain>
    </source>
</reference>
<dbReference type="InterPro" id="IPR043504">
    <property type="entry name" value="Peptidase_S1_PA_chymotrypsin"/>
</dbReference>
<evidence type="ECO:0000259" key="2">
    <source>
        <dbReference type="Pfam" id="PF20028"/>
    </source>
</evidence>
<feature type="domain" description="vWA-MoxR associated protein middle region 8" evidence="1">
    <location>
        <begin position="424"/>
        <end position="525"/>
    </location>
</feature>
<evidence type="ECO:0000259" key="1">
    <source>
        <dbReference type="Pfam" id="PF19969"/>
    </source>
</evidence>
<comment type="caution">
    <text evidence="3">The sequence shown here is derived from an EMBL/GenBank/DDBJ whole genome shotgun (WGS) entry which is preliminary data.</text>
</comment>
<evidence type="ECO:0000313" key="3">
    <source>
        <dbReference type="EMBL" id="MBU2667140.1"/>
    </source>
</evidence>